<dbReference type="EMBL" id="JBHRRZ010000015">
    <property type="protein sequence ID" value="MFC2948480.1"/>
    <property type="molecule type" value="Genomic_DNA"/>
</dbReference>
<sequence>MSRGIRKVRQSIERRKKLRGLSSGKEPEKESQLFPAFLQEEEKHGVYPGFAEAQGGAEKAGWNPVKGLAVRAAVSALLFAGAAFFSQTDSELFKEPKDWTRAALTEEFPFAKVNAWYQETFGGPMQLAPQQAANTETVEQLTLPVSGSVKESFQTNGKGIKIAPGEETGVAALEDGVVVFAGNDRETEQTVIIQHPDGSKSTYGFLSSLDVHLYQFVQRSQKVGSFTPMEESETMYFSIENKDNYIDPVQVIKVDETP</sequence>
<feature type="domain" description="M23ase beta-sheet core" evidence="2">
    <location>
        <begin position="158"/>
        <end position="248"/>
    </location>
</feature>
<dbReference type="Pfam" id="PF01551">
    <property type="entry name" value="Peptidase_M23"/>
    <property type="match status" value="1"/>
</dbReference>
<dbReference type="RefSeq" id="WP_390305513.1">
    <property type="nucleotide sequence ID" value="NZ_JBHRRZ010000015.1"/>
</dbReference>
<keyword evidence="4" id="KW-1185">Reference proteome</keyword>
<dbReference type="Gene3D" id="2.70.70.10">
    <property type="entry name" value="Glucose Permease (Domain IIA)"/>
    <property type="match status" value="1"/>
</dbReference>
<evidence type="ECO:0000256" key="1">
    <source>
        <dbReference type="SAM" id="MobiDB-lite"/>
    </source>
</evidence>
<feature type="region of interest" description="Disordered" evidence="1">
    <location>
        <begin position="1"/>
        <end position="31"/>
    </location>
</feature>
<dbReference type="InterPro" id="IPR050570">
    <property type="entry name" value="Cell_wall_metabolism_enzyme"/>
</dbReference>
<dbReference type="SUPFAM" id="SSF51261">
    <property type="entry name" value="Duplicated hybrid motif"/>
    <property type="match status" value="1"/>
</dbReference>
<dbReference type="CDD" id="cd12797">
    <property type="entry name" value="M23_peptidase"/>
    <property type="match status" value="1"/>
</dbReference>
<dbReference type="InterPro" id="IPR011055">
    <property type="entry name" value="Dup_hybrid_motif"/>
</dbReference>
<name>A0ABV7A6E3_9BACI</name>
<evidence type="ECO:0000313" key="4">
    <source>
        <dbReference type="Proteomes" id="UP001595387"/>
    </source>
</evidence>
<reference evidence="4" key="1">
    <citation type="journal article" date="2019" name="Int. J. Syst. Evol. Microbiol.">
        <title>The Global Catalogue of Microorganisms (GCM) 10K type strain sequencing project: providing services to taxonomists for standard genome sequencing and annotation.</title>
        <authorList>
            <consortium name="The Broad Institute Genomics Platform"/>
            <consortium name="The Broad Institute Genome Sequencing Center for Infectious Disease"/>
            <person name="Wu L."/>
            <person name="Ma J."/>
        </authorList>
    </citation>
    <scope>NUCLEOTIDE SEQUENCE [LARGE SCALE GENOMIC DNA]</scope>
    <source>
        <strain evidence="4">KCTC 13193</strain>
    </source>
</reference>
<dbReference type="Proteomes" id="UP001595387">
    <property type="component" value="Unassembled WGS sequence"/>
</dbReference>
<evidence type="ECO:0000313" key="3">
    <source>
        <dbReference type="EMBL" id="MFC2948480.1"/>
    </source>
</evidence>
<dbReference type="PANTHER" id="PTHR21666">
    <property type="entry name" value="PEPTIDASE-RELATED"/>
    <property type="match status" value="1"/>
</dbReference>
<comment type="caution">
    <text evidence="3">The sequence shown here is derived from an EMBL/GenBank/DDBJ whole genome shotgun (WGS) entry which is preliminary data.</text>
</comment>
<gene>
    <name evidence="3" type="ORF">ACFODW_09015</name>
</gene>
<dbReference type="PANTHER" id="PTHR21666:SF274">
    <property type="entry name" value="STAGE IV SPORULATION PROTEIN FA"/>
    <property type="match status" value="1"/>
</dbReference>
<evidence type="ECO:0000259" key="2">
    <source>
        <dbReference type="Pfam" id="PF01551"/>
    </source>
</evidence>
<protein>
    <submittedName>
        <fullName evidence="3">Peptidoglycan DD-metalloendopeptidase family protein</fullName>
    </submittedName>
</protein>
<organism evidence="3 4">
    <name type="scientific">Virgibacillus sediminis</name>
    <dbReference type="NCBI Taxonomy" id="202260"/>
    <lineage>
        <taxon>Bacteria</taxon>
        <taxon>Bacillati</taxon>
        <taxon>Bacillota</taxon>
        <taxon>Bacilli</taxon>
        <taxon>Bacillales</taxon>
        <taxon>Bacillaceae</taxon>
        <taxon>Virgibacillus</taxon>
    </lineage>
</organism>
<proteinExistence type="predicted"/>
<dbReference type="InterPro" id="IPR016047">
    <property type="entry name" value="M23ase_b-sheet_dom"/>
</dbReference>
<accession>A0ABV7A6E3</accession>
<feature type="compositionally biased region" description="Basic residues" evidence="1">
    <location>
        <begin position="1"/>
        <end position="19"/>
    </location>
</feature>